<dbReference type="EC" id="2.7.13.3" evidence="2"/>
<dbReference type="CDD" id="cd00130">
    <property type="entry name" value="PAS"/>
    <property type="match status" value="1"/>
</dbReference>
<dbReference type="Gene3D" id="6.10.340.10">
    <property type="match status" value="1"/>
</dbReference>
<keyword evidence="4" id="KW-0808">Transferase</keyword>
<dbReference type="InterPro" id="IPR003661">
    <property type="entry name" value="HisK_dim/P_dom"/>
</dbReference>
<keyword evidence="5" id="KW-0418">Kinase</keyword>
<reference evidence="12 13" key="1">
    <citation type="submission" date="2021-05" db="EMBL/GenBank/DDBJ databases">
        <title>A novel Methanospirillum isolate from a pyrite-forming mixed culture.</title>
        <authorList>
            <person name="Bunk B."/>
            <person name="Sproer C."/>
            <person name="Spring S."/>
            <person name="Pester M."/>
        </authorList>
    </citation>
    <scope>NUCLEOTIDE SEQUENCE [LARGE SCALE GENOMIC DNA]</scope>
    <source>
        <strain evidence="12 13">J.3.6.1-F.2.7.3</strain>
    </source>
</reference>
<keyword evidence="13" id="KW-1185">Reference proteome</keyword>
<evidence type="ECO:0000259" key="9">
    <source>
        <dbReference type="PROSITE" id="PS50109"/>
    </source>
</evidence>
<dbReference type="GO" id="GO:0016020">
    <property type="term" value="C:membrane"/>
    <property type="evidence" value="ECO:0007669"/>
    <property type="project" value="UniProtKB-SubCell"/>
</dbReference>
<dbReference type="Gene3D" id="3.30.450.20">
    <property type="entry name" value="PAS domain"/>
    <property type="match status" value="2"/>
</dbReference>
<dbReference type="InterPro" id="IPR035965">
    <property type="entry name" value="PAS-like_dom_sf"/>
</dbReference>
<evidence type="ECO:0000256" key="7">
    <source>
        <dbReference type="SAM" id="Coils"/>
    </source>
</evidence>
<evidence type="ECO:0000256" key="6">
    <source>
        <dbReference type="ARBA" id="ARBA00023136"/>
    </source>
</evidence>
<keyword evidence="8" id="KW-1133">Transmembrane helix</keyword>
<dbReference type="AlphaFoldDB" id="A0A8E7B2V8"/>
<dbReference type="SMART" id="SM00091">
    <property type="entry name" value="PAS"/>
    <property type="match status" value="1"/>
</dbReference>
<dbReference type="NCBIfam" id="TIGR00229">
    <property type="entry name" value="sensory_box"/>
    <property type="match status" value="1"/>
</dbReference>
<dbReference type="InterPro" id="IPR000014">
    <property type="entry name" value="PAS"/>
</dbReference>
<dbReference type="InterPro" id="IPR000700">
    <property type="entry name" value="PAS-assoc_C"/>
</dbReference>
<gene>
    <name evidence="12" type="ORF">KHC33_02570</name>
</gene>
<dbReference type="InterPro" id="IPR036890">
    <property type="entry name" value="HATPase_C_sf"/>
</dbReference>
<dbReference type="SMART" id="SM00388">
    <property type="entry name" value="HisKA"/>
    <property type="match status" value="1"/>
</dbReference>
<keyword evidence="3" id="KW-0597">Phosphoprotein</keyword>
<dbReference type="PROSITE" id="PS50113">
    <property type="entry name" value="PAC"/>
    <property type="match status" value="2"/>
</dbReference>
<dbReference type="InterPro" id="IPR003660">
    <property type="entry name" value="HAMP_dom"/>
</dbReference>
<feature type="domain" description="Histidine kinase" evidence="9">
    <location>
        <begin position="710"/>
        <end position="924"/>
    </location>
</feature>
<dbReference type="KEGG" id="mrtj:KHC33_02570"/>
<evidence type="ECO:0000256" key="4">
    <source>
        <dbReference type="ARBA" id="ARBA00022679"/>
    </source>
</evidence>
<evidence type="ECO:0000256" key="1">
    <source>
        <dbReference type="ARBA" id="ARBA00000085"/>
    </source>
</evidence>
<dbReference type="RefSeq" id="WP_214420227.1">
    <property type="nucleotide sequence ID" value="NZ_CP075546.1"/>
</dbReference>
<dbReference type="Gene3D" id="1.10.287.130">
    <property type="match status" value="1"/>
</dbReference>
<evidence type="ECO:0000256" key="5">
    <source>
        <dbReference type="ARBA" id="ARBA00022777"/>
    </source>
</evidence>
<dbReference type="InterPro" id="IPR003594">
    <property type="entry name" value="HATPase_dom"/>
</dbReference>
<evidence type="ECO:0000256" key="8">
    <source>
        <dbReference type="SAM" id="Phobius"/>
    </source>
</evidence>
<dbReference type="EMBL" id="CP075546">
    <property type="protein sequence ID" value="QVV89432.1"/>
    <property type="molecule type" value="Genomic_DNA"/>
</dbReference>
<dbReference type="Pfam" id="PF13426">
    <property type="entry name" value="PAS_9"/>
    <property type="match status" value="2"/>
</dbReference>
<feature type="domain" description="HAMP" evidence="11">
    <location>
        <begin position="339"/>
        <end position="391"/>
    </location>
</feature>
<dbReference type="PRINTS" id="PR00344">
    <property type="entry name" value="BCTRLSENSOR"/>
</dbReference>
<accession>A0A8E7B2V8</accession>
<keyword evidence="7" id="KW-0175">Coiled coil</keyword>
<feature type="domain" description="PAC" evidence="10">
    <location>
        <begin position="504"/>
        <end position="556"/>
    </location>
</feature>
<feature type="transmembrane region" description="Helical" evidence="8">
    <location>
        <begin position="317"/>
        <end position="335"/>
    </location>
</feature>
<organism evidence="12 13">
    <name type="scientific">Methanospirillum purgamenti</name>
    <dbReference type="NCBI Taxonomy" id="2834276"/>
    <lineage>
        <taxon>Archaea</taxon>
        <taxon>Methanobacteriati</taxon>
        <taxon>Methanobacteriota</taxon>
        <taxon>Stenosarchaea group</taxon>
        <taxon>Methanomicrobia</taxon>
        <taxon>Methanomicrobiales</taxon>
        <taxon>Methanospirillaceae</taxon>
        <taxon>Methanospirillum</taxon>
    </lineage>
</organism>
<feature type="coiled-coil region" evidence="7">
    <location>
        <begin position="393"/>
        <end position="441"/>
    </location>
</feature>
<dbReference type="FunFam" id="3.30.565.10:FF:000006">
    <property type="entry name" value="Sensor histidine kinase WalK"/>
    <property type="match status" value="1"/>
</dbReference>
<dbReference type="InterPro" id="IPR001610">
    <property type="entry name" value="PAC"/>
</dbReference>
<dbReference type="InterPro" id="IPR050351">
    <property type="entry name" value="BphY/WalK/GraS-like"/>
</dbReference>
<dbReference type="PANTHER" id="PTHR42878">
    <property type="entry name" value="TWO-COMPONENT HISTIDINE KINASE"/>
    <property type="match status" value="1"/>
</dbReference>
<keyword evidence="8" id="KW-0812">Transmembrane</keyword>
<evidence type="ECO:0000259" key="11">
    <source>
        <dbReference type="PROSITE" id="PS50885"/>
    </source>
</evidence>
<dbReference type="GO" id="GO:0030295">
    <property type="term" value="F:protein kinase activator activity"/>
    <property type="evidence" value="ECO:0007669"/>
    <property type="project" value="TreeGrafter"/>
</dbReference>
<dbReference type="GO" id="GO:0000155">
    <property type="term" value="F:phosphorelay sensor kinase activity"/>
    <property type="evidence" value="ECO:0007669"/>
    <property type="project" value="InterPro"/>
</dbReference>
<dbReference type="PROSITE" id="PS50109">
    <property type="entry name" value="HIS_KIN"/>
    <property type="match status" value="1"/>
</dbReference>
<name>A0A8E7B2V8_9EURY</name>
<dbReference type="PROSITE" id="PS50885">
    <property type="entry name" value="HAMP"/>
    <property type="match status" value="1"/>
</dbReference>
<dbReference type="PANTHER" id="PTHR42878:SF15">
    <property type="entry name" value="BACTERIOPHYTOCHROME"/>
    <property type="match status" value="1"/>
</dbReference>
<proteinExistence type="predicted"/>
<dbReference type="Pfam" id="PF02518">
    <property type="entry name" value="HATPase_c"/>
    <property type="match status" value="1"/>
</dbReference>
<dbReference type="InterPro" id="IPR004358">
    <property type="entry name" value="Sig_transdc_His_kin-like_C"/>
</dbReference>
<evidence type="ECO:0000313" key="13">
    <source>
        <dbReference type="Proteomes" id="UP000680656"/>
    </source>
</evidence>
<protein>
    <recommendedName>
        <fullName evidence="2">histidine kinase</fullName>
        <ecNumber evidence="2">2.7.13.3</ecNumber>
    </recommendedName>
</protein>
<keyword evidence="6 8" id="KW-0472">Membrane</keyword>
<evidence type="ECO:0000256" key="2">
    <source>
        <dbReference type="ARBA" id="ARBA00012438"/>
    </source>
</evidence>
<dbReference type="InterPro" id="IPR036097">
    <property type="entry name" value="HisK_dim/P_sf"/>
</dbReference>
<dbReference type="GO" id="GO:0007234">
    <property type="term" value="P:osmosensory signaling via phosphorelay pathway"/>
    <property type="evidence" value="ECO:0007669"/>
    <property type="project" value="TreeGrafter"/>
</dbReference>
<comment type="catalytic activity">
    <reaction evidence="1">
        <text>ATP + protein L-histidine = ADP + protein N-phospho-L-histidine.</text>
        <dbReference type="EC" id="2.7.13.3"/>
    </reaction>
</comment>
<evidence type="ECO:0000259" key="10">
    <source>
        <dbReference type="PROSITE" id="PS50113"/>
    </source>
</evidence>
<dbReference type="SUPFAM" id="SSF55874">
    <property type="entry name" value="ATPase domain of HSP90 chaperone/DNA topoisomerase II/histidine kinase"/>
    <property type="match status" value="1"/>
</dbReference>
<dbReference type="Pfam" id="PF00512">
    <property type="entry name" value="HisKA"/>
    <property type="match status" value="1"/>
</dbReference>
<feature type="transmembrane region" description="Helical" evidence="8">
    <location>
        <begin position="12"/>
        <end position="37"/>
    </location>
</feature>
<dbReference type="SUPFAM" id="SSF47384">
    <property type="entry name" value="Homodimeric domain of signal transducing histidine kinase"/>
    <property type="match status" value="1"/>
</dbReference>
<dbReference type="SUPFAM" id="SSF55785">
    <property type="entry name" value="PYP-like sensor domain (PAS domain)"/>
    <property type="match status" value="2"/>
</dbReference>
<dbReference type="GeneID" id="65096032"/>
<dbReference type="InterPro" id="IPR005467">
    <property type="entry name" value="His_kinase_dom"/>
</dbReference>
<dbReference type="GO" id="GO:0000156">
    <property type="term" value="F:phosphorelay response regulator activity"/>
    <property type="evidence" value="ECO:0007669"/>
    <property type="project" value="TreeGrafter"/>
</dbReference>
<dbReference type="SMART" id="SM00387">
    <property type="entry name" value="HATPase_c"/>
    <property type="match status" value="1"/>
</dbReference>
<dbReference type="CDD" id="cd00082">
    <property type="entry name" value="HisKA"/>
    <property type="match status" value="1"/>
</dbReference>
<sequence length="932" mass="106863">MSQLFKSHGASLINSFTIILLVLILISVLSITTLWYIDTKNQIESRYLLQKNHTEQTLHQSVIWIDSGIRLYEYSFEPGLKSAMNQYLDAYNTSKGEIGAINLISLKNQFNQTYGGIWDLYIINSDGMIEKTTYKPDLHLNFSHYKSFFKTLSSIRENGDYVVDRTVKGFVKGSPNRKFVYQGTPDKKYILEISRNFEDFIPPETKSSYEELLKTIPELNPDVVAVDLYNVQGEIVTKWNASEVFIPNTPDLQQSILNTFTNKTNTAEIGLKNLQETTYIYLPIHDTRHPSSPMMNLAARVVYSTEKIQRTLVETTIIYLIILLCTLLLSLLAVWQTSKLFSKPVKGLIGDLNLIADGKLDHKIRSTGILELEQIESAINRLVKNLKSSILTLRNQEIQIKNELIQRIQAEENIKVLLSEVQEKEQEIKNSEQRYRSVVETQNEYICRYTPDGTHIFANEAYCRLFGKKCVNILGTKLSLKIPADEIAEVREHFSSLTPDHPVGLNEHHIILPNGESRYIQWVDQAFFSDDGTVIEYQSVGRDLTELKKLEKSLHESDALYRETVNAMDDGIFVTDKTQTIIIHNIWKKGRKEGLIKPLKDFTGKSLFSILTYLNEPDYLNYEYVFHTGNIFVSEKTLNQNDQMTIETKIIPIFDDGQVTTVVTIIRDISARKQAEKALQKLNRDLEEIIWKRTEDLQESLDELDAFAYSVSHDLRAPVRAIDGFSHLLLMKNSDLLNEESKHLIVRIREGVMTMDRLIQDLLRFSRTGRQPLYVIDIDMANLVRGVITELTSQPESRNISVKIFDLPHAKGDTGLIRQVWFNLISNSIKFTPPPTIPDITIGSYEKEKEIIYYIKDNGVGFDMQYADKIFEVFSRLTPSSEVEGTGVGLALVKRIIIRHHGRIWVQSESGKGTTFYFTMQGTDGDERRQEA</sequence>
<dbReference type="Proteomes" id="UP000680656">
    <property type="component" value="Chromosome"/>
</dbReference>
<evidence type="ECO:0000313" key="12">
    <source>
        <dbReference type="EMBL" id="QVV89432.1"/>
    </source>
</evidence>
<dbReference type="SMART" id="SM00086">
    <property type="entry name" value="PAC"/>
    <property type="match status" value="2"/>
</dbReference>
<dbReference type="Gene3D" id="3.30.565.10">
    <property type="entry name" value="Histidine kinase-like ATPase, C-terminal domain"/>
    <property type="match status" value="1"/>
</dbReference>
<feature type="domain" description="PAC" evidence="10">
    <location>
        <begin position="627"/>
        <end position="681"/>
    </location>
</feature>
<evidence type="ECO:0000256" key="3">
    <source>
        <dbReference type="ARBA" id="ARBA00022553"/>
    </source>
</evidence>